<sequence>MLCDAKTIRSRSYSNLFVVILRKASLSQTLMSLSNLAVNNMFQPSSNASMRGLYKINGVVTGNTIHLSCVTHTFVASNDILLSSPSTAYRISKLMFTGCLIRTTSPTTVTSLLYPDFNVVTLSISIVGSTLDFPTLLTPSIAGLLRAFLCSACTLVL</sequence>
<dbReference type="EMBL" id="CYKH01001763">
    <property type="protein sequence ID" value="CUI15087.1"/>
    <property type="molecule type" value="Genomic_DNA"/>
</dbReference>
<evidence type="ECO:0000313" key="2">
    <source>
        <dbReference type="Proteomes" id="UP000051952"/>
    </source>
</evidence>
<organism evidence="1 2">
    <name type="scientific">Bodo saltans</name>
    <name type="common">Flagellated protozoan</name>
    <dbReference type="NCBI Taxonomy" id="75058"/>
    <lineage>
        <taxon>Eukaryota</taxon>
        <taxon>Discoba</taxon>
        <taxon>Euglenozoa</taxon>
        <taxon>Kinetoplastea</taxon>
        <taxon>Metakinetoplastina</taxon>
        <taxon>Eubodonida</taxon>
        <taxon>Bodonidae</taxon>
        <taxon>Bodo</taxon>
    </lineage>
</organism>
<proteinExistence type="predicted"/>
<dbReference type="VEuPathDB" id="TriTrypDB:BSAL_23070"/>
<dbReference type="AlphaFoldDB" id="A0A0S4KNA2"/>
<name>A0A0S4KNA2_BODSA</name>
<gene>
    <name evidence="1" type="ORF">BSAL_23070</name>
</gene>
<accession>A0A0S4KNA2</accession>
<keyword evidence="2" id="KW-1185">Reference proteome</keyword>
<protein>
    <submittedName>
        <fullName evidence="1">Uncharacterized protein</fullName>
    </submittedName>
</protein>
<evidence type="ECO:0000313" key="1">
    <source>
        <dbReference type="EMBL" id="CUI15087.1"/>
    </source>
</evidence>
<reference evidence="2" key="1">
    <citation type="submission" date="2015-09" db="EMBL/GenBank/DDBJ databases">
        <authorList>
            <consortium name="Pathogen Informatics"/>
        </authorList>
    </citation>
    <scope>NUCLEOTIDE SEQUENCE [LARGE SCALE GENOMIC DNA]</scope>
    <source>
        <strain evidence="2">Lake Konstanz</strain>
    </source>
</reference>
<dbReference type="Proteomes" id="UP000051952">
    <property type="component" value="Unassembled WGS sequence"/>
</dbReference>